<organism evidence="1 2">
    <name type="scientific">Pseudonocardia kunmingensis</name>
    <dbReference type="NCBI Taxonomy" id="630975"/>
    <lineage>
        <taxon>Bacteria</taxon>
        <taxon>Bacillati</taxon>
        <taxon>Actinomycetota</taxon>
        <taxon>Actinomycetes</taxon>
        <taxon>Pseudonocardiales</taxon>
        <taxon>Pseudonocardiaceae</taxon>
        <taxon>Pseudonocardia</taxon>
    </lineage>
</organism>
<dbReference type="AlphaFoldDB" id="A0A543E3Y8"/>
<comment type="caution">
    <text evidence="1">The sequence shown here is derived from an EMBL/GenBank/DDBJ whole genome shotgun (WGS) entry which is preliminary data.</text>
</comment>
<protein>
    <submittedName>
        <fullName evidence="1">Uncharacterized protein</fullName>
    </submittedName>
</protein>
<evidence type="ECO:0000313" key="1">
    <source>
        <dbReference type="EMBL" id="TQM16291.1"/>
    </source>
</evidence>
<sequence>MTPGPTEVGVSLTMRLGAIRLLRYRDSISHSSDVQGERQ</sequence>
<keyword evidence="2" id="KW-1185">Reference proteome</keyword>
<dbReference type="EMBL" id="VFPA01000001">
    <property type="protein sequence ID" value="TQM16291.1"/>
    <property type="molecule type" value="Genomic_DNA"/>
</dbReference>
<reference evidence="1 2" key="1">
    <citation type="submission" date="2019-06" db="EMBL/GenBank/DDBJ databases">
        <title>Sequencing the genomes of 1000 actinobacteria strains.</title>
        <authorList>
            <person name="Klenk H.-P."/>
        </authorList>
    </citation>
    <scope>NUCLEOTIDE SEQUENCE [LARGE SCALE GENOMIC DNA]</scope>
    <source>
        <strain evidence="1 2">DSM 45301</strain>
    </source>
</reference>
<proteinExistence type="predicted"/>
<gene>
    <name evidence="1" type="ORF">FB558_3101</name>
</gene>
<name>A0A543E3Y8_9PSEU</name>
<dbReference type="Proteomes" id="UP000315677">
    <property type="component" value="Unassembled WGS sequence"/>
</dbReference>
<evidence type="ECO:0000313" key="2">
    <source>
        <dbReference type="Proteomes" id="UP000315677"/>
    </source>
</evidence>
<accession>A0A543E3Y8</accession>